<sequence>MREGETELDMVRRHVEEGAQHIAQQRALIVHLRREDLPTSEAEALLVLFEDLQRQHQDHLARIEASGRDGAVEGR</sequence>
<dbReference type="AlphaFoldDB" id="A0A2R4WGY8"/>
<evidence type="ECO:0000313" key="1">
    <source>
        <dbReference type="EMBL" id="AWB20789.1"/>
    </source>
</evidence>
<dbReference type="Proteomes" id="UP000244755">
    <property type="component" value="Chromosome 1"/>
</dbReference>
<dbReference type="OrthoDB" id="8000372at2"/>
<name>A0A2R4WGY8_9HYPH</name>
<dbReference type="EMBL" id="CP028843">
    <property type="protein sequence ID" value="AWB20789.1"/>
    <property type="molecule type" value="Genomic_DNA"/>
</dbReference>
<protein>
    <submittedName>
        <fullName evidence="1">Uncharacterized protein</fullName>
    </submittedName>
</protein>
<proteinExistence type="predicted"/>
<evidence type="ECO:0000313" key="2">
    <source>
        <dbReference type="Proteomes" id="UP000244755"/>
    </source>
</evidence>
<keyword evidence="2" id="KW-1185">Reference proteome</keyword>
<gene>
    <name evidence="1" type="ORF">DA075_07555</name>
</gene>
<reference evidence="1 2" key="1">
    <citation type="submission" date="2018-04" db="EMBL/GenBank/DDBJ databases">
        <title>Methylobacterium sp. PR1016A genome.</title>
        <authorList>
            <person name="Park W."/>
        </authorList>
    </citation>
    <scope>NUCLEOTIDE SEQUENCE [LARGE SCALE GENOMIC DNA]</scope>
    <source>
        <strain evidence="1 2">PR1016A</strain>
    </source>
</reference>
<organism evidence="1 2">
    <name type="scientific">Methylobacterium currus</name>
    <dbReference type="NCBI Taxonomy" id="2051553"/>
    <lineage>
        <taxon>Bacteria</taxon>
        <taxon>Pseudomonadati</taxon>
        <taxon>Pseudomonadota</taxon>
        <taxon>Alphaproteobacteria</taxon>
        <taxon>Hyphomicrobiales</taxon>
        <taxon>Methylobacteriaceae</taxon>
        <taxon>Methylobacterium</taxon>
    </lineage>
</organism>
<accession>A0A2R4WGY8</accession>
<dbReference type="KEGG" id="mee:DA075_07555"/>